<keyword evidence="2" id="KW-0808">Transferase</keyword>
<keyword evidence="8" id="KW-1185">Reference proteome</keyword>
<gene>
    <name evidence="7" type="ORF">MAXJ12_35059</name>
</gene>
<dbReference type="OrthoDB" id="9802453at2"/>
<evidence type="ECO:0000256" key="6">
    <source>
        <dbReference type="SAM" id="MobiDB-lite"/>
    </source>
</evidence>
<dbReference type="GO" id="GO:0016301">
    <property type="term" value="F:kinase activity"/>
    <property type="evidence" value="ECO:0007669"/>
    <property type="project" value="UniProtKB-KW"/>
</dbReference>
<dbReference type="AlphaFoldDB" id="H0I3E7"/>
<evidence type="ECO:0000256" key="2">
    <source>
        <dbReference type="ARBA" id="ARBA00022679"/>
    </source>
</evidence>
<dbReference type="InterPro" id="IPR023865">
    <property type="entry name" value="Aliphatic_acid_kinase_CS"/>
</dbReference>
<proteinExistence type="inferred from homology"/>
<keyword evidence="5" id="KW-0067">ATP-binding</keyword>
<dbReference type="GO" id="GO:0005524">
    <property type="term" value="F:ATP binding"/>
    <property type="evidence" value="ECO:0007669"/>
    <property type="project" value="UniProtKB-KW"/>
</dbReference>
<evidence type="ECO:0000313" key="8">
    <source>
        <dbReference type="Proteomes" id="UP000003250"/>
    </source>
</evidence>
<dbReference type="Gene3D" id="3.30.420.40">
    <property type="match status" value="1"/>
</dbReference>
<organism evidence="7 8">
    <name type="scientific">Mesorhizobium alhagi CCNWXJ12-2</name>
    <dbReference type="NCBI Taxonomy" id="1107882"/>
    <lineage>
        <taxon>Bacteria</taxon>
        <taxon>Pseudomonadati</taxon>
        <taxon>Pseudomonadota</taxon>
        <taxon>Alphaproteobacteria</taxon>
        <taxon>Hyphomicrobiales</taxon>
        <taxon>Phyllobacteriaceae</taxon>
        <taxon>Allomesorhizobium</taxon>
    </lineage>
</organism>
<protein>
    <submittedName>
        <fullName evidence="7">Acetate kinase</fullName>
    </submittedName>
</protein>
<dbReference type="SUPFAM" id="SSF53067">
    <property type="entry name" value="Actin-like ATPase domain"/>
    <property type="match status" value="1"/>
</dbReference>
<name>H0I3E7_9HYPH</name>
<keyword evidence="3" id="KW-0547">Nucleotide-binding</keyword>
<sequence>MTAAILVLNAGSSSLKFAVFERREGLPLIFKGSVSSLRANPRLKLSTGNAAEEKSLGRKSLDIGAAVEVVAAEMGDRGSGHARGGGRAQDRSRRAGLHLSGGA</sequence>
<accession>H0I3E7</accession>
<evidence type="ECO:0000313" key="7">
    <source>
        <dbReference type="EMBL" id="EHK52497.1"/>
    </source>
</evidence>
<comment type="similarity">
    <text evidence="1">Belongs to the acetokinase family.</text>
</comment>
<feature type="region of interest" description="Disordered" evidence="6">
    <location>
        <begin position="76"/>
        <end position="103"/>
    </location>
</feature>
<dbReference type="GO" id="GO:0016774">
    <property type="term" value="F:phosphotransferase activity, carboxyl group as acceptor"/>
    <property type="evidence" value="ECO:0007669"/>
    <property type="project" value="InterPro"/>
</dbReference>
<evidence type="ECO:0000256" key="3">
    <source>
        <dbReference type="ARBA" id="ARBA00022741"/>
    </source>
</evidence>
<dbReference type="EMBL" id="AHAM01000323">
    <property type="protein sequence ID" value="EHK52497.1"/>
    <property type="molecule type" value="Genomic_DNA"/>
</dbReference>
<dbReference type="InterPro" id="IPR043129">
    <property type="entry name" value="ATPase_NBD"/>
</dbReference>
<reference evidence="7 8" key="1">
    <citation type="journal article" date="2012" name="J. Bacteriol.">
        <title>Draft Genome Sequence of Mesorhizobium alhagi CCNWXJ12-2T, a Novel Salt-Resistant Species Isolated from the Desert of Northwestern China.</title>
        <authorList>
            <person name="Zhou M."/>
            <person name="Chen W."/>
            <person name="Chen H."/>
            <person name="Wei G."/>
        </authorList>
    </citation>
    <scope>NUCLEOTIDE SEQUENCE [LARGE SCALE GENOMIC DNA]</scope>
    <source>
        <strain evidence="7 8">CCNWXJ12-2</strain>
    </source>
</reference>
<evidence type="ECO:0000256" key="4">
    <source>
        <dbReference type="ARBA" id="ARBA00022777"/>
    </source>
</evidence>
<evidence type="ECO:0000256" key="5">
    <source>
        <dbReference type="ARBA" id="ARBA00022840"/>
    </source>
</evidence>
<dbReference type="PATRIC" id="fig|1107882.3.peg.6752"/>
<dbReference type="RefSeq" id="WP_008840554.1">
    <property type="nucleotide sequence ID" value="NZ_AHAM01000323.1"/>
</dbReference>
<keyword evidence="4 7" id="KW-0418">Kinase</keyword>
<dbReference type="PROSITE" id="PS01075">
    <property type="entry name" value="ACETATE_KINASE_1"/>
    <property type="match status" value="1"/>
</dbReference>
<evidence type="ECO:0000256" key="1">
    <source>
        <dbReference type="ARBA" id="ARBA00008748"/>
    </source>
</evidence>
<dbReference type="Proteomes" id="UP000003250">
    <property type="component" value="Unassembled WGS sequence"/>
</dbReference>